<evidence type="ECO:0000256" key="1">
    <source>
        <dbReference type="SAM" id="Phobius"/>
    </source>
</evidence>
<evidence type="ECO:0000313" key="5">
    <source>
        <dbReference type="EMBL" id="XBH13833.1"/>
    </source>
</evidence>
<dbReference type="Pfam" id="PF25963">
    <property type="entry name" value="Beta-barrel_AAEA"/>
    <property type="match status" value="1"/>
</dbReference>
<evidence type="ECO:0000259" key="2">
    <source>
        <dbReference type="Pfam" id="PF25917"/>
    </source>
</evidence>
<dbReference type="PANTHER" id="PTHR30386">
    <property type="entry name" value="MEMBRANE FUSION SUBUNIT OF EMRAB-TOLC MULTIDRUG EFFLUX PUMP"/>
    <property type="match status" value="1"/>
</dbReference>
<sequence>MTESGQQTRYTTRGRFISVGIILGALITGVFVLHEATVYPRTDDAEVVANFIGMAPLVEGPVMQLPVRDNDFVKKGSLLYKIDDRPYLYALQNALAAQAQLEGDIENESRRIAAQVSNVDVAHAGTENARANETRSDDEIQASEAAISQAAAALKQAQADADYATSNLHRIEPLLAKQFVTPDDVHRARSLAEAKTAAVDQASSQLSVAKAKLLAATAQKQQAIAQMSQSQAQVTESSHAVSVLAPLLAQRGSRAAAVRLAQYNYEQCSVVAPFDARVTNLTISEGEYAKVGQQLFTLIDTREWWALANFRESQLIHVQPGTPVDVYLMSDTRTRLHGVVESIGYGVTPDPDVVGKIGLGLPDVQRTLNWVRLASRYPVRIRILSPPASLLRVGQVAVVVMRPRGDERNAGH</sequence>
<dbReference type="Gene3D" id="1.10.287.470">
    <property type="entry name" value="Helix hairpin bin"/>
    <property type="match status" value="2"/>
</dbReference>
<accession>A0AAU7D9E1</accession>
<dbReference type="Pfam" id="PF25917">
    <property type="entry name" value="BSH_RND"/>
    <property type="match status" value="1"/>
</dbReference>
<name>A0AAU7D0G0_9BACT</name>
<feature type="domain" description="Multidrug resistance protein MdtA-like barrel-sandwich hybrid" evidence="2">
    <location>
        <begin position="55"/>
        <end position="300"/>
    </location>
</feature>
<proteinExistence type="predicted"/>
<dbReference type="SUPFAM" id="SSF111369">
    <property type="entry name" value="HlyD-like secretion proteins"/>
    <property type="match status" value="2"/>
</dbReference>
<evidence type="ECO:0000259" key="3">
    <source>
        <dbReference type="Pfam" id="PF25963"/>
    </source>
</evidence>
<dbReference type="InterPro" id="IPR058625">
    <property type="entry name" value="MdtA-like_BSH"/>
</dbReference>
<dbReference type="InterPro" id="IPR050739">
    <property type="entry name" value="MFP"/>
</dbReference>
<dbReference type="KEGG" id="epl:P4G45_01355"/>
<dbReference type="EMBL" id="CP121194">
    <property type="protein sequence ID" value="XBH10396.1"/>
    <property type="molecule type" value="Genomic_DNA"/>
</dbReference>
<dbReference type="PANTHER" id="PTHR30386:SF24">
    <property type="entry name" value="MULTIDRUG RESISTANCE EFFLUX PUMP"/>
    <property type="match status" value="1"/>
</dbReference>
<dbReference type="Gene3D" id="2.40.30.170">
    <property type="match status" value="1"/>
</dbReference>
<dbReference type="Gene3D" id="2.40.50.100">
    <property type="match status" value="1"/>
</dbReference>
<feature type="domain" description="p-hydroxybenzoic acid efflux pump subunit AaeA-like beta-barrel" evidence="3">
    <location>
        <begin position="307"/>
        <end position="401"/>
    </location>
</feature>
<keyword evidence="1" id="KW-0472">Membrane</keyword>
<organism evidence="4">
    <name type="scientific">Edaphobacter paludis</name>
    <dbReference type="NCBI Taxonomy" id="3035702"/>
    <lineage>
        <taxon>Bacteria</taxon>
        <taxon>Pseudomonadati</taxon>
        <taxon>Acidobacteriota</taxon>
        <taxon>Terriglobia</taxon>
        <taxon>Terriglobales</taxon>
        <taxon>Acidobacteriaceae</taxon>
        <taxon>Edaphobacter</taxon>
    </lineage>
</organism>
<gene>
    <name evidence="4" type="ORF">P4G45_01355</name>
    <name evidence="5" type="ORF">P8936_01365</name>
</gene>
<protein>
    <submittedName>
        <fullName evidence="4">Biotin/lipoyl-binding protein</fullName>
    </submittedName>
</protein>
<reference evidence="4" key="1">
    <citation type="submission" date="2023-03" db="EMBL/GenBank/DDBJ databases">
        <title>Edaphobacter sp.</title>
        <authorList>
            <person name="Huber K.J."/>
            <person name="Papendorf J."/>
            <person name="Pilke C."/>
            <person name="Bunk B."/>
            <person name="Sproeer C."/>
            <person name="Pester M."/>
        </authorList>
    </citation>
    <scope>NUCLEOTIDE SEQUENCE</scope>
    <source>
        <strain evidence="4">DSM 109919</strain>
        <strain evidence="5">DSM 109920</strain>
    </source>
</reference>
<dbReference type="EMBL" id="CP121195">
    <property type="protein sequence ID" value="XBH13833.1"/>
    <property type="molecule type" value="Genomic_DNA"/>
</dbReference>
<feature type="transmembrane region" description="Helical" evidence="1">
    <location>
        <begin position="16"/>
        <end position="34"/>
    </location>
</feature>
<dbReference type="InterPro" id="IPR058634">
    <property type="entry name" value="AaeA-lik-b-barrel"/>
</dbReference>
<evidence type="ECO:0000313" key="4">
    <source>
        <dbReference type="EMBL" id="XBH10396.1"/>
    </source>
</evidence>
<keyword evidence="1" id="KW-1133">Transmembrane helix</keyword>
<dbReference type="AlphaFoldDB" id="A0AAU7D0G0"/>
<keyword evidence="1" id="KW-0812">Transmembrane</keyword>
<dbReference type="RefSeq" id="WP_348267903.1">
    <property type="nucleotide sequence ID" value="NZ_CP121194.1"/>
</dbReference>
<accession>A0AAU7D0G0</accession>